<feature type="compositionally biased region" description="Low complexity" evidence="6">
    <location>
        <begin position="300"/>
        <end position="311"/>
    </location>
</feature>
<dbReference type="InterPro" id="IPR044986">
    <property type="entry name" value="KIF15/KIN-12"/>
</dbReference>
<evidence type="ECO:0000256" key="6">
    <source>
        <dbReference type="SAM" id="MobiDB-lite"/>
    </source>
</evidence>
<proteinExistence type="predicted"/>
<dbReference type="EMBL" id="JAHFXF010000015">
    <property type="protein sequence ID" value="KAG9700468.1"/>
    <property type="molecule type" value="Genomic_DNA"/>
</dbReference>
<organism evidence="7 8">
    <name type="scientific">Aureobasidium melanogenum</name>
    <name type="common">Aureobasidium pullulans var. melanogenum</name>
    <dbReference type="NCBI Taxonomy" id="46634"/>
    <lineage>
        <taxon>Eukaryota</taxon>
        <taxon>Fungi</taxon>
        <taxon>Dikarya</taxon>
        <taxon>Ascomycota</taxon>
        <taxon>Pezizomycotina</taxon>
        <taxon>Dothideomycetes</taxon>
        <taxon>Dothideomycetidae</taxon>
        <taxon>Dothideales</taxon>
        <taxon>Saccotheciaceae</taxon>
        <taxon>Aureobasidium</taxon>
    </lineage>
</organism>
<accession>A0A9P8EW34</accession>
<evidence type="ECO:0000256" key="3">
    <source>
        <dbReference type="ARBA" id="ARBA00022840"/>
    </source>
</evidence>
<keyword evidence="2" id="KW-0547">Nucleotide-binding</keyword>
<dbReference type="GO" id="GO:0005874">
    <property type="term" value="C:microtubule"/>
    <property type="evidence" value="ECO:0007669"/>
    <property type="project" value="UniProtKB-KW"/>
</dbReference>
<keyword evidence="3" id="KW-0067">ATP-binding</keyword>
<feature type="compositionally biased region" description="Low complexity" evidence="6">
    <location>
        <begin position="10"/>
        <end position="22"/>
    </location>
</feature>
<dbReference type="Gene3D" id="1.10.287.1490">
    <property type="match status" value="1"/>
</dbReference>
<evidence type="ECO:0000313" key="8">
    <source>
        <dbReference type="Proteomes" id="UP000779574"/>
    </source>
</evidence>
<gene>
    <name evidence="7" type="ORF">KCU76_g712</name>
</gene>
<reference evidence="7" key="2">
    <citation type="submission" date="2021-08" db="EMBL/GenBank/DDBJ databases">
        <authorList>
            <person name="Gostincar C."/>
            <person name="Sun X."/>
            <person name="Song Z."/>
            <person name="Gunde-Cimerman N."/>
        </authorList>
    </citation>
    <scope>NUCLEOTIDE SEQUENCE</scope>
    <source>
        <strain evidence="7">EXF-9911</strain>
    </source>
</reference>
<feature type="non-terminal residue" evidence="7">
    <location>
        <position position="773"/>
    </location>
</feature>
<keyword evidence="4" id="KW-0175">Coiled coil</keyword>
<reference evidence="7" key="1">
    <citation type="journal article" date="2021" name="J Fungi (Basel)">
        <title>Virulence traits and population genomics of the black yeast Aureobasidium melanogenum.</title>
        <authorList>
            <person name="Cernosa A."/>
            <person name="Sun X."/>
            <person name="Gostincar C."/>
            <person name="Fang C."/>
            <person name="Gunde-Cimerman N."/>
            <person name="Song Z."/>
        </authorList>
    </citation>
    <scope>NUCLEOTIDE SEQUENCE</scope>
    <source>
        <strain evidence="7">EXF-9911</strain>
    </source>
</reference>
<dbReference type="AlphaFoldDB" id="A0A9P8EW34"/>
<keyword evidence="1" id="KW-0493">Microtubule</keyword>
<feature type="compositionally biased region" description="Basic and acidic residues" evidence="6">
    <location>
        <begin position="341"/>
        <end position="401"/>
    </location>
</feature>
<dbReference type="PANTHER" id="PTHR37739">
    <property type="entry name" value="KINESIN-LIKE PROTEIN KIN-12D"/>
    <property type="match status" value="1"/>
</dbReference>
<evidence type="ECO:0000256" key="2">
    <source>
        <dbReference type="ARBA" id="ARBA00022741"/>
    </source>
</evidence>
<name>A0A9P8EW34_AURME</name>
<dbReference type="GO" id="GO:0005524">
    <property type="term" value="F:ATP binding"/>
    <property type="evidence" value="ECO:0007669"/>
    <property type="project" value="UniProtKB-KW"/>
</dbReference>
<sequence>MASGGGTAPAGGAVPAGGAAPGPTGNVGPTVFIDQWQHCLHISQQRDDVKQKFSRLPIDEQLAFCAERGNVEPVMGELDKQRKAKMRDISKMTDQIQEYLKAAQKAEDHANTHAAVSRTADDRAKVEEHKKMFDTTIVRVREKCFGDKDLATRLVKPMKYHPTQHTKAPMYFNRYITRPTANDDGYDTKEVEQVIVKLIDGLEQSQMTDWTKEQQIAELKSEASDAASTIAEQDQEIQKVKRARDDFQAQVTDGKKDLHKARTQYDDLESNHKEEIQDWEKKQNEWKEVEQDLTTKLDTANTDLNNANTNLEAAKKDVSRAEKAQETAERKFRQLQEASSEADKNYQRFRESAQKEEQRANELEKQLEAVRESEGSMREQNETLRSEKESLENELPRRLQDREDELNQSWEEEIERRGEQLQEERNRFEQKAQEEATKLRESNDKWSKALTAVITTSITNEDILQDHLKLVLPEPFSSMDDFSMVVDVWYVFADTYTGLASDVSQAPRDDLRMIELLRWIIANKTPDGITNEALDQVVWLETHLLAQIRSYSRSDAWVLLAFNLLRKTVLSSQWPGCCMAAVRLARLANQYPMYDQSKWDNFVTSVIVSYKQLDIDPLGQACLAYLSLTTSDPAATMGQNLPAELAGASFNKEIRIPELVVLLVNSQDVASGTDDGVDIVIVRREHEEVVFSRPSNHTEWNLSVQPITFSSPDAIARRITWGSSPSQTVKLGSRSRLWKYLNRHHGATGVAALNQEMRKHGENILERMRNLGK</sequence>
<feature type="region of interest" description="Disordered" evidence="6">
    <location>
        <begin position="300"/>
        <end position="406"/>
    </location>
</feature>
<dbReference type="PANTHER" id="PTHR37739:SF8">
    <property type="entry name" value="KINESIN-LIKE PROTEIN KIN-12D"/>
    <property type="match status" value="1"/>
</dbReference>
<protein>
    <submittedName>
        <fullName evidence="7">Uncharacterized protein</fullName>
    </submittedName>
</protein>
<keyword evidence="5" id="KW-0505">Motor protein</keyword>
<feature type="compositionally biased region" description="Basic and acidic residues" evidence="6">
    <location>
        <begin position="313"/>
        <end position="334"/>
    </location>
</feature>
<evidence type="ECO:0000256" key="4">
    <source>
        <dbReference type="ARBA" id="ARBA00023054"/>
    </source>
</evidence>
<evidence type="ECO:0000313" key="7">
    <source>
        <dbReference type="EMBL" id="KAG9700468.1"/>
    </source>
</evidence>
<evidence type="ECO:0000256" key="1">
    <source>
        <dbReference type="ARBA" id="ARBA00022701"/>
    </source>
</evidence>
<feature type="region of interest" description="Disordered" evidence="6">
    <location>
        <begin position="1"/>
        <end position="22"/>
    </location>
</feature>
<comment type="caution">
    <text evidence="7">The sequence shown here is derived from an EMBL/GenBank/DDBJ whole genome shotgun (WGS) entry which is preliminary data.</text>
</comment>
<dbReference type="OrthoDB" id="10267194at2759"/>
<dbReference type="Proteomes" id="UP000779574">
    <property type="component" value="Unassembled WGS sequence"/>
</dbReference>
<evidence type="ECO:0000256" key="5">
    <source>
        <dbReference type="ARBA" id="ARBA00023175"/>
    </source>
</evidence>